<organism evidence="11 12">
    <name type="scientific">Myxococcus xanthus</name>
    <dbReference type="NCBI Taxonomy" id="34"/>
    <lineage>
        <taxon>Bacteria</taxon>
        <taxon>Pseudomonadati</taxon>
        <taxon>Myxococcota</taxon>
        <taxon>Myxococcia</taxon>
        <taxon>Myxococcales</taxon>
        <taxon>Cystobacterineae</taxon>
        <taxon>Myxococcaceae</taxon>
        <taxon>Myxococcus</taxon>
    </lineage>
</organism>
<feature type="compositionally biased region" description="Basic and acidic residues" evidence="8">
    <location>
        <begin position="300"/>
        <end position="356"/>
    </location>
</feature>
<dbReference type="NCBIfam" id="TIGR00757">
    <property type="entry name" value="RNaseEG"/>
    <property type="match status" value="1"/>
</dbReference>
<dbReference type="PANTHER" id="PTHR30001">
    <property type="entry name" value="RIBONUCLEASE"/>
    <property type="match status" value="1"/>
</dbReference>
<name>A0AAE6KUM0_MYXXA</name>
<feature type="domain" description="RNase E/G thioredoxin-like" evidence="10">
    <location>
        <begin position="668"/>
        <end position="749"/>
    </location>
</feature>
<feature type="region of interest" description="Disordered" evidence="8">
    <location>
        <begin position="89"/>
        <end position="136"/>
    </location>
</feature>
<dbReference type="CDD" id="cd04453">
    <property type="entry name" value="S1_RNase_E"/>
    <property type="match status" value="1"/>
</dbReference>
<comment type="cofactor">
    <cofactor evidence="1">
        <name>Mg(2+)</name>
        <dbReference type="ChEBI" id="CHEBI:18420"/>
    </cofactor>
</comment>
<dbReference type="Pfam" id="PF10150">
    <property type="entry name" value="RNase_E_G"/>
    <property type="match status" value="1"/>
</dbReference>
<evidence type="ECO:0000256" key="8">
    <source>
        <dbReference type="SAM" id="MobiDB-lite"/>
    </source>
</evidence>
<feature type="compositionally biased region" description="Low complexity" evidence="8">
    <location>
        <begin position="244"/>
        <end position="266"/>
    </location>
</feature>
<feature type="region of interest" description="Disordered" evidence="8">
    <location>
        <begin position="208"/>
        <end position="230"/>
    </location>
</feature>
<keyword evidence="7" id="KW-0694">RNA-binding</keyword>
<sequence length="932" mass="100903">MSSILVINAAGRETRVALVEGGHIAEFYLERKKDKGVVGNIYKGRVVRVLPGMQAAFVDIGLEKAAFLYVSDVVYDPDFARAQFELTEGEHEDAPDVPDESEAEAAEAAARHAPPRHVEPEPEDAQFEPVAAPTESLPRDTALELAANAPTVTPPGAETPVAPAEEAPAAGSETVVAAEPAAQPVTPEQIVAVEPSTAALVEAAPAPVGGEAEAAPSSEPQVTEAAVEPAAKVESPEAALAVAAASEPAAAVVETPVEAAEGEATGLPVEPPPPAAAALGDIIPSPAAEGAQAAKPSEVSGERRTPREAREAREPRSREKERGEKDKGRRPQEEKRRGDKRDEDKEKAKPRRTDKIEDLLKVGQEVVVQISKDPIGTKGARLTSHISIPGRHLVFMPTVDHVGISRRISNEKERRRLREIVDRLRPPGTGFIVRTVAENVPQEKLESDIRFLIEVWNQVVRKNEKRGGPGLLHPDLDLILRATRDLFAHDVEKLVVDDREEYERILGFVTAQDPALRDRVALHEGDDTVFDAYGIEQELQRATQRKVWLKSGGYLIIDQAEALTAIDVNSGRYVGKKSLEETITKINVEAAKEIVYQLRLRNIGGIIICDFIDMEKAQNRDKVFKALQEALGRDKAKTNVLRISELGLVEMTRKRVRESIGRMLHEDCPYCDGNGFVKTATTVAYEIFREIRREAPGYKDSTLVINCNAEVARLLQGEERNELRHLMDRYNKSIQVKAQQNYHREQYDIYGRSASGPEHKVASSPGSGDGELAMQQRKPDSNGGGYGRQEQGRRGGGGGGGGGGGRDRGGERGGERSERSERGGDRREGRREGRGGGDRPRGGERGDRSERGGERGERSERGGERGERSERGGERGERGERPERGERRGDRGERGERGGSQNTSGGGENAGGSTPPPPPASGGGSEPSGGTT</sequence>
<feature type="domain" description="RNA-binding protein AU-1/Ribonuclease E/G" evidence="9">
    <location>
        <begin position="387"/>
        <end position="656"/>
    </location>
</feature>
<evidence type="ECO:0000256" key="6">
    <source>
        <dbReference type="ARBA" id="ARBA00022842"/>
    </source>
</evidence>
<protein>
    <submittedName>
        <fullName evidence="11">Ribonuclease G</fullName>
    </submittedName>
</protein>
<gene>
    <name evidence="11" type="ORF">BHS09_28220</name>
</gene>
<evidence type="ECO:0000256" key="2">
    <source>
        <dbReference type="ARBA" id="ARBA00022490"/>
    </source>
</evidence>
<evidence type="ECO:0000259" key="9">
    <source>
        <dbReference type="Pfam" id="PF10150"/>
    </source>
</evidence>
<dbReference type="GO" id="GO:0005737">
    <property type="term" value="C:cytoplasm"/>
    <property type="evidence" value="ECO:0007669"/>
    <property type="project" value="TreeGrafter"/>
</dbReference>
<dbReference type="GO" id="GO:0003723">
    <property type="term" value="F:RNA binding"/>
    <property type="evidence" value="ECO:0007669"/>
    <property type="project" value="UniProtKB-KW"/>
</dbReference>
<evidence type="ECO:0000256" key="7">
    <source>
        <dbReference type="ARBA" id="ARBA00022884"/>
    </source>
</evidence>
<evidence type="ECO:0000256" key="5">
    <source>
        <dbReference type="ARBA" id="ARBA00022801"/>
    </source>
</evidence>
<dbReference type="InterPro" id="IPR012340">
    <property type="entry name" value="NA-bd_OB-fold"/>
</dbReference>
<feature type="region of interest" description="Disordered" evidence="8">
    <location>
        <begin position="244"/>
        <end position="356"/>
    </location>
</feature>
<evidence type="ECO:0000313" key="12">
    <source>
        <dbReference type="Proteomes" id="UP000320179"/>
    </source>
</evidence>
<feature type="compositionally biased region" description="Gly residues" evidence="8">
    <location>
        <begin position="794"/>
        <end position="804"/>
    </location>
</feature>
<dbReference type="PANTHER" id="PTHR30001:SF0">
    <property type="entry name" value="RIBONUCLEASE G"/>
    <property type="match status" value="1"/>
</dbReference>
<feature type="compositionally biased region" description="Acidic residues" evidence="8">
    <location>
        <begin position="95"/>
        <end position="105"/>
    </location>
</feature>
<dbReference type="InterPro" id="IPR048583">
    <property type="entry name" value="RNase_E_G_thioredoxin-like"/>
</dbReference>
<dbReference type="Gene3D" id="3.40.1260.20">
    <property type="entry name" value="Ribonuclease E, catalytic domain"/>
    <property type="match status" value="1"/>
</dbReference>
<dbReference type="Pfam" id="PF20833">
    <property type="entry name" value="RNase_E_G_Thio"/>
    <property type="match status" value="1"/>
</dbReference>
<feature type="region of interest" description="Disordered" evidence="8">
    <location>
        <begin position="751"/>
        <end position="932"/>
    </location>
</feature>
<accession>A0AAE6KUM0</accession>
<evidence type="ECO:0000256" key="4">
    <source>
        <dbReference type="ARBA" id="ARBA00022723"/>
    </source>
</evidence>
<feature type="compositionally biased region" description="Basic and acidic residues" evidence="8">
    <location>
        <begin position="805"/>
        <end position="897"/>
    </location>
</feature>
<keyword evidence="4" id="KW-0479">Metal-binding</keyword>
<dbReference type="SUPFAM" id="SSF50249">
    <property type="entry name" value="Nucleic acid-binding proteins"/>
    <property type="match status" value="2"/>
</dbReference>
<evidence type="ECO:0000256" key="1">
    <source>
        <dbReference type="ARBA" id="ARBA00001946"/>
    </source>
</evidence>
<evidence type="ECO:0000256" key="3">
    <source>
        <dbReference type="ARBA" id="ARBA00022722"/>
    </source>
</evidence>
<dbReference type="InterPro" id="IPR004659">
    <property type="entry name" value="RNase_E/G"/>
</dbReference>
<evidence type="ECO:0000313" key="11">
    <source>
        <dbReference type="EMBL" id="QDE70537.1"/>
    </source>
</evidence>
<dbReference type="RefSeq" id="WP_140794667.1">
    <property type="nucleotide sequence ID" value="NZ_CP017170.1"/>
</dbReference>
<keyword evidence="6" id="KW-0460">Magnesium</keyword>
<evidence type="ECO:0000259" key="10">
    <source>
        <dbReference type="Pfam" id="PF20833"/>
    </source>
</evidence>
<dbReference type="GO" id="GO:0004540">
    <property type="term" value="F:RNA nuclease activity"/>
    <property type="evidence" value="ECO:0007669"/>
    <property type="project" value="InterPro"/>
</dbReference>
<dbReference type="InterPro" id="IPR019307">
    <property type="entry name" value="RNA-bd_AU-1/RNase_E/G"/>
</dbReference>
<dbReference type="EMBL" id="CP017174">
    <property type="protein sequence ID" value="QDE70537.1"/>
    <property type="molecule type" value="Genomic_DNA"/>
</dbReference>
<dbReference type="Proteomes" id="UP000320179">
    <property type="component" value="Chromosome"/>
</dbReference>
<feature type="compositionally biased region" description="Gly residues" evidence="8">
    <location>
        <begin position="921"/>
        <end position="932"/>
    </location>
</feature>
<keyword evidence="2" id="KW-0963">Cytoplasm</keyword>
<keyword evidence="3" id="KW-0540">Nuclease</keyword>
<keyword evidence="5" id="KW-0378">Hydrolase</keyword>
<proteinExistence type="predicted"/>
<dbReference type="Gene3D" id="2.40.50.140">
    <property type="entry name" value="Nucleic acid-binding proteins"/>
    <property type="match status" value="2"/>
</dbReference>
<dbReference type="GO" id="GO:0016787">
    <property type="term" value="F:hydrolase activity"/>
    <property type="evidence" value="ECO:0007669"/>
    <property type="project" value="UniProtKB-KW"/>
</dbReference>
<reference evidence="11 12" key="1">
    <citation type="journal article" date="2019" name="Science">
        <title>Social genes are selection hotspots in kin groups of a soil microbe.</title>
        <authorList>
            <person name="Wielgoss S."/>
            <person name="Wolfensberger R."/>
            <person name="Sun L."/>
            <person name="Fiegna F."/>
            <person name="Velicer G.J."/>
        </authorList>
    </citation>
    <scope>NUCLEOTIDE SEQUENCE [LARGE SCALE GENOMIC DNA]</scope>
    <source>
        <strain evidence="11 12">MC3.5.9c15</strain>
    </source>
</reference>
<dbReference type="GO" id="GO:0046872">
    <property type="term" value="F:metal ion binding"/>
    <property type="evidence" value="ECO:0007669"/>
    <property type="project" value="UniProtKB-KW"/>
</dbReference>
<dbReference type="GO" id="GO:0006364">
    <property type="term" value="P:rRNA processing"/>
    <property type="evidence" value="ECO:0007669"/>
    <property type="project" value="TreeGrafter"/>
</dbReference>
<dbReference type="AlphaFoldDB" id="A0AAE6KUM0"/>